<evidence type="ECO:0000313" key="2">
    <source>
        <dbReference type="Proteomes" id="UP001165960"/>
    </source>
</evidence>
<comment type="caution">
    <text evidence="1">The sequence shown here is derived from an EMBL/GenBank/DDBJ whole genome shotgun (WGS) entry which is preliminary data.</text>
</comment>
<evidence type="ECO:0000313" key="1">
    <source>
        <dbReference type="EMBL" id="KAJ9082849.1"/>
    </source>
</evidence>
<proteinExistence type="predicted"/>
<keyword evidence="2" id="KW-1185">Reference proteome</keyword>
<accession>A0ACC2U7G5</accession>
<gene>
    <name evidence="1" type="primary">MPHOSPH8_3</name>
    <name evidence="1" type="ORF">DSO57_1000834</name>
</gene>
<organism evidence="1 2">
    <name type="scientific">Entomophthora muscae</name>
    <dbReference type="NCBI Taxonomy" id="34485"/>
    <lineage>
        <taxon>Eukaryota</taxon>
        <taxon>Fungi</taxon>
        <taxon>Fungi incertae sedis</taxon>
        <taxon>Zoopagomycota</taxon>
        <taxon>Entomophthoromycotina</taxon>
        <taxon>Entomophthoromycetes</taxon>
        <taxon>Entomophthorales</taxon>
        <taxon>Entomophthoraceae</taxon>
        <taxon>Entomophthora</taxon>
    </lineage>
</organism>
<name>A0ACC2U7G5_9FUNG</name>
<dbReference type="Proteomes" id="UP001165960">
    <property type="component" value="Unassembled WGS sequence"/>
</dbReference>
<reference evidence="1" key="1">
    <citation type="submission" date="2022-04" db="EMBL/GenBank/DDBJ databases">
        <title>Genome of the entomopathogenic fungus Entomophthora muscae.</title>
        <authorList>
            <person name="Elya C."/>
            <person name="Lovett B.R."/>
            <person name="Lee E."/>
            <person name="Macias A.M."/>
            <person name="Hajek A.E."/>
            <person name="De Bivort B.L."/>
            <person name="Kasson M.T."/>
            <person name="De Fine Licht H.H."/>
            <person name="Stajich J.E."/>
        </authorList>
    </citation>
    <scope>NUCLEOTIDE SEQUENCE</scope>
    <source>
        <strain evidence="1">Berkeley</strain>
    </source>
</reference>
<dbReference type="EMBL" id="QTSX02001422">
    <property type="protein sequence ID" value="KAJ9082849.1"/>
    <property type="molecule type" value="Genomic_DNA"/>
</dbReference>
<protein>
    <submittedName>
        <fullName evidence="1">M-phase phosphoprotein 8</fullName>
    </submittedName>
</protein>
<sequence>MGIFSPANGLRQPPTHLSKPRNQTHYQKPQYYVKWRGYPLEESTWEQFSNLTNAQEAVQLYLNKKNWKGGSLGVEGDDVRIDNSSPLEPPAQEQDLNPELGSPQAAGPMDLRTARLHFSGIKPLQADAEDDGPCSETDHTKEIIAPSGMPITAPNEGAKAATISFMSLKSAPATNQEPTQGRGTGLQSGPMTTTLEQDNQVAKLGVLTNERTPRPSTILLPLDPSTQLPQPCLS</sequence>